<reference evidence="2" key="1">
    <citation type="submission" date="2020-11" db="EMBL/GenBank/DDBJ databases">
        <title>Sequencing the genomes of 1000 actinobacteria strains.</title>
        <authorList>
            <person name="Klenk H.-P."/>
        </authorList>
    </citation>
    <scope>NUCLEOTIDE SEQUENCE</scope>
    <source>
        <strain evidence="2">DSM 43175</strain>
    </source>
</reference>
<feature type="region of interest" description="Disordered" evidence="1">
    <location>
        <begin position="459"/>
        <end position="493"/>
    </location>
</feature>
<dbReference type="SUPFAM" id="SSF159501">
    <property type="entry name" value="EreA/ChaN-like"/>
    <property type="match status" value="1"/>
</dbReference>
<dbReference type="RefSeq" id="WP_197011671.1">
    <property type="nucleotide sequence ID" value="NZ_BAABES010000022.1"/>
</dbReference>
<organism evidence="2 3">
    <name type="scientific">Actinomadura viridis</name>
    <dbReference type="NCBI Taxonomy" id="58110"/>
    <lineage>
        <taxon>Bacteria</taxon>
        <taxon>Bacillati</taxon>
        <taxon>Actinomycetota</taxon>
        <taxon>Actinomycetes</taxon>
        <taxon>Streptosporangiales</taxon>
        <taxon>Thermomonosporaceae</taxon>
        <taxon>Actinomadura</taxon>
    </lineage>
</organism>
<evidence type="ECO:0000313" key="2">
    <source>
        <dbReference type="EMBL" id="MBG6089016.1"/>
    </source>
</evidence>
<name>A0A931GN04_9ACTN</name>
<dbReference type="EC" id="3.1.1.-" evidence="2"/>
<keyword evidence="3" id="KW-1185">Reference proteome</keyword>
<comment type="caution">
    <text evidence="2">The sequence shown here is derived from an EMBL/GenBank/DDBJ whole genome shotgun (WGS) entry which is preliminary data.</text>
</comment>
<evidence type="ECO:0000256" key="1">
    <source>
        <dbReference type="SAM" id="MobiDB-lite"/>
    </source>
</evidence>
<dbReference type="GO" id="GO:0016787">
    <property type="term" value="F:hydrolase activity"/>
    <property type="evidence" value="ECO:0007669"/>
    <property type="project" value="UniProtKB-KW"/>
</dbReference>
<dbReference type="Gene3D" id="1.20.1440.30">
    <property type="entry name" value="Biosynthetic Protein domain"/>
    <property type="match status" value="1"/>
</dbReference>
<proteinExistence type="predicted"/>
<protein>
    <submittedName>
        <fullName evidence="2">Erythromycin esterase</fullName>
        <ecNumber evidence="2">3.1.1.-</ecNumber>
    </submittedName>
</protein>
<dbReference type="CDD" id="cd14728">
    <property type="entry name" value="Ere-like"/>
    <property type="match status" value="1"/>
</dbReference>
<evidence type="ECO:0000313" key="3">
    <source>
        <dbReference type="Proteomes" id="UP000614047"/>
    </source>
</evidence>
<dbReference type="Gene3D" id="3.30.1870.10">
    <property type="entry name" value="EreA-like, domain 2"/>
    <property type="match status" value="1"/>
</dbReference>
<dbReference type="Proteomes" id="UP000614047">
    <property type="component" value="Unassembled WGS sequence"/>
</dbReference>
<sequence length="493" mass="56863">MLSSRPSAPGRRRRLVVWLVLLCDAGLLLVSPQARADSNRSGVVRALDESAHPLRSTAPAGGFRDLRPLGRMIKGAEVVGLGEATHNSHEFFTMKHRVFRYLVKKKGFRTFALEVGWGSGLRLNDYVLHGKGDLRRIMREEFRDDYILWNSREYLALLRWMRAYNQRHRDKLHFIGDDSVYPHRLLFQDVFGYVRQQRPALLPRFVRLYDGLRPATKDLGAWRAAYLKRPRKERLRLAAQADQALRLLRTLRKGVNPRKYRLVEQNARVLAQVARLNSWNPGDPEQLPRALQYRDRSMARNVDWWRGYTGERILLSAHNGHIGYQSGNVRLYPKPQGAFLRDRLGRRYVNVGFTFYRGSFNAHDLKDPRQRLRKFTLGPPPAGHPERVLDRVHFRDFFVDLRTVPRPARGWLDVERPIRSIGAAYPVADDRTRLRRTYDVLIHLHRIQATRLLPPARGEVLGRTQGRGPSGLLGLRREGAAGRGGKPYAAKGE</sequence>
<dbReference type="Gene3D" id="3.40.1660.10">
    <property type="entry name" value="EreA-like (biosynthetic domain)"/>
    <property type="match status" value="1"/>
</dbReference>
<dbReference type="GO" id="GO:0046677">
    <property type="term" value="P:response to antibiotic"/>
    <property type="evidence" value="ECO:0007669"/>
    <property type="project" value="InterPro"/>
</dbReference>
<accession>A0A931GN04</accession>
<keyword evidence="2" id="KW-0378">Hydrolase</keyword>
<dbReference type="InterPro" id="IPR007815">
    <property type="entry name" value="Emycin_Estase"/>
</dbReference>
<dbReference type="EMBL" id="JADOUA010000001">
    <property type="protein sequence ID" value="MBG6089016.1"/>
    <property type="molecule type" value="Genomic_DNA"/>
</dbReference>
<dbReference type="InterPro" id="IPR052036">
    <property type="entry name" value="Hydrolase/PRTase-associated"/>
</dbReference>
<dbReference type="InterPro" id="IPR014622">
    <property type="entry name" value="UCP036794_erythomycin"/>
</dbReference>
<dbReference type="Pfam" id="PF05139">
    <property type="entry name" value="Erythro_esteras"/>
    <property type="match status" value="1"/>
</dbReference>
<dbReference type="AlphaFoldDB" id="A0A931GN04"/>
<dbReference type="PANTHER" id="PTHR31299:SF0">
    <property type="entry name" value="ESTERASE, PUTATIVE (AFU_ORTHOLOGUE AFUA_1G05850)-RELATED"/>
    <property type="match status" value="1"/>
</dbReference>
<gene>
    <name evidence="2" type="ORF">IW256_003129</name>
</gene>
<dbReference type="PIRSF" id="PIRSF036794">
    <property type="entry name" value="UCP_erythr_ester"/>
    <property type="match status" value="1"/>
</dbReference>
<dbReference type="PANTHER" id="PTHR31299">
    <property type="entry name" value="ESTERASE, PUTATIVE (AFU_ORTHOLOGUE AFUA_1G05850)-RELATED"/>
    <property type="match status" value="1"/>
</dbReference>